<dbReference type="EMBL" id="JAPFFK010000018">
    <property type="protein sequence ID" value="KAJ6691823.1"/>
    <property type="molecule type" value="Genomic_DNA"/>
</dbReference>
<gene>
    <name evidence="1" type="ORF">OIU79_013746</name>
</gene>
<dbReference type="AlphaFoldDB" id="A0A9Q0PP09"/>
<sequence length="71" mass="7890">MAPSLTSNSFLLSTTPHSRLSLRVLAKKKLGPSPHFSSANQKMMVHHQKKVKLVVQAIQVPLILTLARYLT</sequence>
<evidence type="ECO:0000313" key="1">
    <source>
        <dbReference type="EMBL" id="KAJ6691823.1"/>
    </source>
</evidence>
<dbReference type="Proteomes" id="UP001151532">
    <property type="component" value="Chromosome 9"/>
</dbReference>
<organism evidence="1 2">
    <name type="scientific">Salix purpurea</name>
    <name type="common">Purple osier willow</name>
    <dbReference type="NCBI Taxonomy" id="77065"/>
    <lineage>
        <taxon>Eukaryota</taxon>
        <taxon>Viridiplantae</taxon>
        <taxon>Streptophyta</taxon>
        <taxon>Embryophyta</taxon>
        <taxon>Tracheophyta</taxon>
        <taxon>Spermatophyta</taxon>
        <taxon>Magnoliopsida</taxon>
        <taxon>eudicotyledons</taxon>
        <taxon>Gunneridae</taxon>
        <taxon>Pentapetalae</taxon>
        <taxon>rosids</taxon>
        <taxon>fabids</taxon>
        <taxon>Malpighiales</taxon>
        <taxon>Salicaceae</taxon>
        <taxon>Saliceae</taxon>
        <taxon>Salix</taxon>
    </lineage>
</organism>
<keyword evidence="2" id="KW-1185">Reference proteome</keyword>
<name>A0A9Q0PP09_SALPP</name>
<protein>
    <submittedName>
        <fullName evidence="1">Uncharacterized protein</fullName>
    </submittedName>
</protein>
<proteinExistence type="predicted"/>
<accession>A0A9Q0PP09</accession>
<dbReference type="OrthoDB" id="514963at2759"/>
<comment type="caution">
    <text evidence="1">The sequence shown here is derived from an EMBL/GenBank/DDBJ whole genome shotgun (WGS) entry which is preliminary data.</text>
</comment>
<evidence type="ECO:0000313" key="2">
    <source>
        <dbReference type="Proteomes" id="UP001151532"/>
    </source>
</evidence>
<reference evidence="1" key="2">
    <citation type="journal article" date="2023" name="Int. J. Mol. Sci.">
        <title>De Novo Assembly and Annotation of 11 Diverse Shrub Willow (Salix) Genomes Reveals Novel Gene Organization in Sex-Linked Regions.</title>
        <authorList>
            <person name="Hyden B."/>
            <person name="Feng K."/>
            <person name="Yates T.B."/>
            <person name="Jawdy S."/>
            <person name="Cereghino C."/>
            <person name="Smart L.B."/>
            <person name="Muchero W."/>
        </authorList>
    </citation>
    <scope>NUCLEOTIDE SEQUENCE</scope>
    <source>
        <tissue evidence="1">Shoot tip</tissue>
    </source>
</reference>
<reference evidence="1" key="1">
    <citation type="submission" date="2022-11" db="EMBL/GenBank/DDBJ databases">
        <authorList>
            <person name="Hyden B.L."/>
            <person name="Feng K."/>
            <person name="Yates T."/>
            <person name="Jawdy S."/>
            <person name="Smart L.B."/>
            <person name="Muchero W."/>
        </authorList>
    </citation>
    <scope>NUCLEOTIDE SEQUENCE</scope>
    <source>
        <tissue evidence="1">Shoot tip</tissue>
    </source>
</reference>